<accession>A0A2S0NLC4</accession>
<reference evidence="4" key="1">
    <citation type="submission" date="2018-02" db="EMBL/GenBank/DDBJ databases">
        <title>Firefly genomes illuminate parallel origins of bioluminescence in beetles.</title>
        <authorList>
            <person name="Fallon T.R."/>
            <person name="Lower S.E.S."/>
            <person name="Behringer M."/>
            <person name="Weng J.-K."/>
        </authorList>
    </citation>
    <scope>NUCLEOTIDE SEQUENCE [LARGE SCALE GENOMIC DNA]</scope>
</reference>
<organism evidence="3 4">
    <name type="scientific">Williamsoniiplasma luminosum</name>
    <dbReference type="NCBI Taxonomy" id="214888"/>
    <lineage>
        <taxon>Bacteria</taxon>
        <taxon>Bacillati</taxon>
        <taxon>Mycoplasmatota</taxon>
        <taxon>Mollicutes</taxon>
        <taxon>Entomoplasmatales</taxon>
        <taxon>Williamsoniiplasma</taxon>
    </lineage>
</organism>
<gene>
    <name evidence="3" type="ORF">C5T88_03200</name>
</gene>
<feature type="domain" description="Chromosomal replication initiator protein DnaA ATPAse" evidence="2">
    <location>
        <begin position="102"/>
        <end position="195"/>
    </location>
</feature>
<dbReference type="AlphaFoldDB" id="A0A2S0NLC4"/>
<evidence type="ECO:0000313" key="4">
    <source>
        <dbReference type="Proteomes" id="UP000239250"/>
    </source>
</evidence>
<sequence length="201" mass="23302">MTEFSIWEKLKEELSQDAKIDQKVYNSYISKANLIENQKNDYTLVVKSSIGARLVEQFLPNISEIIKKYTNQLPQIDIITNEEFKKQEKINSEIINKIAVDYEFSFEHFIHGSSNTLAFRAAWSVVENPAQWSPLFIYGDSGLGKTHLLKAIEYEIKNKQPNLKVKYITSEEFGHQVVEAIQNGSDAIEKWKKNLFLMIFC</sequence>
<dbReference type="EMBL" id="CP027019">
    <property type="protein sequence ID" value="AVP49808.1"/>
    <property type="molecule type" value="Genomic_DNA"/>
</dbReference>
<proteinExistence type="inferred from homology"/>
<dbReference type="Proteomes" id="UP000239250">
    <property type="component" value="Chromosome"/>
</dbReference>
<dbReference type="GO" id="GO:0006270">
    <property type="term" value="P:DNA replication initiation"/>
    <property type="evidence" value="ECO:0007669"/>
    <property type="project" value="TreeGrafter"/>
</dbReference>
<dbReference type="GO" id="GO:0005886">
    <property type="term" value="C:plasma membrane"/>
    <property type="evidence" value="ECO:0007669"/>
    <property type="project" value="TreeGrafter"/>
</dbReference>
<dbReference type="Gene3D" id="3.40.50.300">
    <property type="entry name" value="P-loop containing nucleotide triphosphate hydrolases"/>
    <property type="match status" value="1"/>
</dbReference>
<evidence type="ECO:0000256" key="1">
    <source>
        <dbReference type="RuleBase" id="RU004227"/>
    </source>
</evidence>
<dbReference type="InterPro" id="IPR020591">
    <property type="entry name" value="Chromosome_initiator_DnaA-like"/>
</dbReference>
<dbReference type="RefSeq" id="WP_303662131.1">
    <property type="nucleotide sequence ID" value="NZ_CP027019.1"/>
</dbReference>
<dbReference type="GO" id="GO:0003688">
    <property type="term" value="F:DNA replication origin binding"/>
    <property type="evidence" value="ECO:0007669"/>
    <property type="project" value="TreeGrafter"/>
</dbReference>
<dbReference type="InterPro" id="IPR013317">
    <property type="entry name" value="DnaA_dom"/>
</dbReference>
<comment type="similarity">
    <text evidence="1">Belongs to the DnaA family.</text>
</comment>
<keyword evidence="1" id="KW-0235">DNA replication</keyword>
<evidence type="ECO:0000259" key="2">
    <source>
        <dbReference type="Pfam" id="PF00308"/>
    </source>
</evidence>
<dbReference type="Gene3D" id="3.30.300.180">
    <property type="match status" value="1"/>
</dbReference>
<dbReference type="PANTHER" id="PTHR30050:SF2">
    <property type="entry name" value="CHROMOSOMAL REPLICATION INITIATOR PROTEIN DNAA"/>
    <property type="match status" value="1"/>
</dbReference>
<dbReference type="Pfam" id="PF00308">
    <property type="entry name" value="Bac_DnaA"/>
    <property type="match status" value="1"/>
</dbReference>
<evidence type="ECO:0000313" key="3">
    <source>
        <dbReference type="EMBL" id="AVP49808.1"/>
    </source>
</evidence>
<protein>
    <recommendedName>
        <fullName evidence="2">Chromosomal replication initiator protein DnaA ATPAse domain-containing protein</fullName>
    </recommendedName>
</protein>
<dbReference type="SUPFAM" id="SSF52540">
    <property type="entry name" value="P-loop containing nucleoside triphosphate hydrolases"/>
    <property type="match status" value="1"/>
</dbReference>
<dbReference type="InterPro" id="IPR038454">
    <property type="entry name" value="DnaA_N_sf"/>
</dbReference>
<dbReference type="InterPro" id="IPR027417">
    <property type="entry name" value="P-loop_NTPase"/>
</dbReference>
<name>A0A2S0NLC4_9MOLU</name>
<dbReference type="PRINTS" id="PR00051">
    <property type="entry name" value="DNAA"/>
</dbReference>
<dbReference type="PANTHER" id="PTHR30050">
    <property type="entry name" value="CHROMOSOMAL REPLICATION INITIATOR PROTEIN DNAA"/>
    <property type="match status" value="1"/>
</dbReference>